<name>A0A5J4UBI0_9EUKA</name>
<evidence type="ECO:0000256" key="1">
    <source>
        <dbReference type="SAM" id="MobiDB-lite"/>
    </source>
</evidence>
<dbReference type="AlphaFoldDB" id="A0A5J4UBI0"/>
<sequence>MSESEEESNNEQVDIKMNSKNKRKREAQASPTGAWKVFGTENWNSYDKMLSPKTKIDKPIAYPGKANKFETN</sequence>
<accession>A0A5J4UBI0</accession>
<gene>
    <name evidence="2" type="ORF">EZS28_036593</name>
</gene>
<organism evidence="2 3">
    <name type="scientific">Streblomastix strix</name>
    <dbReference type="NCBI Taxonomy" id="222440"/>
    <lineage>
        <taxon>Eukaryota</taxon>
        <taxon>Metamonada</taxon>
        <taxon>Preaxostyla</taxon>
        <taxon>Oxymonadida</taxon>
        <taxon>Streblomastigidae</taxon>
        <taxon>Streblomastix</taxon>
    </lineage>
</organism>
<dbReference type="Proteomes" id="UP000324800">
    <property type="component" value="Unassembled WGS sequence"/>
</dbReference>
<reference evidence="2 3" key="1">
    <citation type="submission" date="2019-03" db="EMBL/GenBank/DDBJ databases">
        <title>Single cell metagenomics reveals metabolic interactions within the superorganism composed of flagellate Streblomastix strix and complex community of Bacteroidetes bacteria on its surface.</title>
        <authorList>
            <person name="Treitli S.C."/>
            <person name="Kolisko M."/>
            <person name="Husnik F."/>
            <person name="Keeling P."/>
            <person name="Hampl V."/>
        </authorList>
    </citation>
    <scope>NUCLEOTIDE SEQUENCE [LARGE SCALE GENOMIC DNA]</scope>
    <source>
        <strain evidence="2">ST1C</strain>
    </source>
</reference>
<evidence type="ECO:0000313" key="2">
    <source>
        <dbReference type="EMBL" id="KAA6367879.1"/>
    </source>
</evidence>
<proteinExistence type="predicted"/>
<dbReference type="EMBL" id="SNRW01017883">
    <property type="protein sequence ID" value="KAA6367879.1"/>
    <property type="molecule type" value="Genomic_DNA"/>
</dbReference>
<feature type="region of interest" description="Disordered" evidence="1">
    <location>
        <begin position="1"/>
        <end position="33"/>
    </location>
</feature>
<comment type="caution">
    <text evidence="2">The sequence shown here is derived from an EMBL/GenBank/DDBJ whole genome shotgun (WGS) entry which is preliminary data.</text>
</comment>
<evidence type="ECO:0000313" key="3">
    <source>
        <dbReference type="Proteomes" id="UP000324800"/>
    </source>
</evidence>
<protein>
    <submittedName>
        <fullName evidence="2">Uncharacterized protein</fullName>
    </submittedName>
</protein>